<name>A0A3P3QFB1_9GAMM</name>
<evidence type="ECO:0000313" key="10">
    <source>
        <dbReference type="Proteomes" id="UP000276260"/>
    </source>
</evidence>
<evidence type="ECO:0000256" key="6">
    <source>
        <dbReference type="ARBA" id="ARBA00022989"/>
    </source>
</evidence>
<dbReference type="AlphaFoldDB" id="A0A3P3QFB1"/>
<comment type="caution">
    <text evidence="9">The sequence shown here is derived from an EMBL/GenBank/DDBJ whole genome shotgun (WGS) entry which is preliminary data.</text>
</comment>
<proteinExistence type="inferred from homology"/>
<keyword evidence="6 8" id="KW-1133">Transmembrane helix</keyword>
<accession>A0A3P3QFB1</accession>
<feature type="transmembrane region" description="Helical" evidence="8">
    <location>
        <begin position="88"/>
        <end position="109"/>
    </location>
</feature>
<dbReference type="GO" id="GO:0005886">
    <property type="term" value="C:plasma membrane"/>
    <property type="evidence" value="ECO:0007669"/>
    <property type="project" value="UniProtKB-SubCell"/>
</dbReference>
<dbReference type="InterPro" id="IPR021147">
    <property type="entry name" value="DUF697"/>
</dbReference>
<feature type="transmembrane region" description="Helical" evidence="8">
    <location>
        <begin position="202"/>
        <end position="221"/>
    </location>
</feature>
<reference evidence="9 10" key="1">
    <citation type="submission" date="2018-11" db="EMBL/GenBank/DDBJ databases">
        <title>Draft genome analysis of Rheinheimera mesophila isolated from an industrial waste site.</title>
        <authorList>
            <person name="Yu Q."/>
            <person name="Qi Y."/>
            <person name="Zhang H."/>
            <person name="Lu Y."/>
            <person name="Pu J."/>
        </authorList>
    </citation>
    <scope>NUCLEOTIDE SEQUENCE [LARGE SCALE GENOMIC DNA]</scope>
    <source>
        <strain evidence="9 10">IITR13</strain>
    </source>
</reference>
<keyword evidence="7 8" id="KW-0472">Membrane</keyword>
<sequence>MTDLKQAKRFKDADFIGSEQDSGLPMTKAVQFDPADFSVEPQAEPAPAKSGRLSAFVWAGLCSVVLLVAVALYSAVTTIGQAFTAPGISTVLNALFCAALLIFGGLLVVREWRLWRRLAKTRSWQQAHQRIHASIQYGEAEQLCLDIAAVLPESTKQDVADWKVQKKPEHSDQELLDLFELTVLNKADAKVRQQIHQASADAAMAVAISPFALADMLLVLWRTSKLLRQMAETYGASLGQLRSLLLIKRLFAALLWAGSSELALDLGSDMLGAELTGKLSMRAGQGLIAGMLVARLGLAAQQLLRPLPLAQHQKLSLLDLSKALVRRLLGKAESLST</sequence>
<dbReference type="EMBL" id="RRCF01000004">
    <property type="protein sequence ID" value="RRJ19725.1"/>
    <property type="molecule type" value="Genomic_DNA"/>
</dbReference>
<evidence type="ECO:0000256" key="7">
    <source>
        <dbReference type="ARBA" id="ARBA00023136"/>
    </source>
</evidence>
<dbReference type="PANTHER" id="PTHR39342:SF1">
    <property type="entry name" value="UPF0283 MEMBRANE PROTEIN YCJF"/>
    <property type="match status" value="1"/>
</dbReference>
<protein>
    <submittedName>
        <fullName evidence="9">TIGR01620 family protein</fullName>
    </submittedName>
</protein>
<gene>
    <name evidence="9" type="ORF">EIK76_14945</name>
</gene>
<dbReference type="Proteomes" id="UP000276260">
    <property type="component" value="Unassembled WGS sequence"/>
</dbReference>
<dbReference type="RefSeq" id="WP_046520696.1">
    <property type="nucleotide sequence ID" value="NZ_LAVS01000086.1"/>
</dbReference>
<feature type="transmembrane region" description="Helical" evidence="8">
    <location>
        <begin position="55"/>
        <end position="76"/>
    </location>
</feature>
<evidence type="ECO:0000256" key="2">
    <source>
        <dbReference type="ARBA" id="ARBA00008255"/>
    </source>
</evidence>
<dbReference type="PANTHER" id="PTHR39342">
    <property type="entry name" value="UPF0283 MEMBRANE PROTEIN YCJF"/>
    <property type="match status" value="1"/>
</dbReference>
<comment type="subcellular location">
    <subcellularLocation>
        <location evidence="1">Cell inner membrane</location>
        <topology evidence="1">Multi-pass membrane protein</topology>
    </subcellularLocation>
</comment>
<evidence type="ECO:0000256" key="3">
    <source>
        <dbReference type="ARBA" id="ARBA00022475"/>
    </source>
</evidence>
<dbReference type="Pfam" id="PF05128">
    <property type="entry name" value="DUF697"/>
    <property type="match status" value="1"/>
</dbReference>
<dbReference type="NCBIfam" id="TIGR01620">
    <property type="entry name" value="hyp_HI0043"/>
    <property type="match status" value="1"/>
</dbReference>
<evidence type="ECO:0000256" key="1">
    <source>
        <dbReference type="ARBA" id="ARBA00004429"/>
    </source>
</evidence>
<keyword evidence="5 8" id="KW-0812">Transmembrane</keyword>
<keyword evidence="10" id="KW-1185">Reference proteome</keyword>
<evidence type="ECO:0000313" key="9">
    <source>
        <dbReference type="EMBL" id="RRJ19725.1"/>
    </source>
</evidence>
<keyword evidence="3" id="KW-1003">Cell membrane</keyword>
<evidence type="ECO:0000256" key="4">
    <source>
        <dbReference type="ARBA" id="ARBA00022519"/>
    </source>
</evidence>
<dbReference type="OrthoDB" id="958025at2"/>
<keyword evidence="4" id="KW-0997">Cell inner membrane</keyword>
<evidence type="ECO:0000256" key="8">
    <source>
        <dbReference type="SAM" id="Phobius"/>
    </source>
</evidence>
<dbReference type="InterPro" id="IPR006507">
    <property type="entry name" value="UPF0283"/>
</dbReference>
<organism evidence="9 10">
    <name type="scientific">Rheinheimera mesophila</name>
    <dbReference type="NCBI Taxonomy" id="1547515"/>
    <lineage>
        <taxon>Bacteria</taxon>
        <taxon>Pseudomonadati</taxon>
        <taxon>Pseudomonadota</taxon>
        <taxon>Gammaproteobacteria</taxon>
        <taxon>Chromatiales</taxon>
        <taxon>Chromatiaceae</taxon>
        <taxon>Rheinheimera</taxon>
    </lineage>
</organism>
<comment type="similarity">
    <text evidence="2">Belongs to the UPF0283 family.</text>
</comment>
<evidence type="ECO:0000256" key="5">
    <source>
        <dbReference type="ARBA" id="ARBA00022692"/>
    </source>
</evidence>